<dbReference type="Pfam" id="PF00528">
    <property type="entry name" value="BPD_transp_1"/>
    <property type="match status" value="1"/>
</dbReference>
<feature type="non-terminal residue" evidence="7">
    <location>
        <position position="266"/>
    </location>
</feature>
<dbReference type="GO" id="GO:0005886">
    <property type="term" value="C:plasma membrane"/>
    <property type="evidence" value="ECO:0007669"/>
    <property type="project" value="TreeGrafter"/>
</dbReference>
<dbReference type="CDD" id="cd06261">
    <property type="entry name" value="TM_PBP2"/>
    <property type="match status" value="1"/>
</dbReference>
<gene>
    <name evidence="7" type="ORF">METZ01_LOCUS430972</name>
</gene>
<evidence type="ECO:0000256" key="1">
    <source>
        <dbReference type="ARBA" id="ARBA00004141"/>
    </source>
</evidence>
<feature type="transmembrane region" description="Helical" evidence="5">
    <location>
        <begin position="64"/>
        <end position="83"/>
    </location>
</feature>
<evidence type="ECO:0000313" key="7">
    <source>
        <dbReference type="EMBL" id="SVD78118.1"/>
    </source>
</evidence>
<dbReference type="PANTHER" id="PTHR30614:SF41">
    <property type="entry name" value="INNER MEMBRANE AMINO-ACID ABC TRANSPORTER PERMEASE PROTEIN YHDY"/>
    <property type="match status" value="1"/>
</dbReference>
<keyword evidence="4 5" id="KW-0472">Membrane</keyword>
<comment type="subcellular location">
    <subcellularLocation>
        <location evidence="1">Membrane</location>
        <topology evidence="1">Multi-pass membrane protein</topology>
    </subcellularLocation>
</comment>
<dbReference type="PROSITE" id="PS50928">
    <property type="entry name" value="ABC_TM1"/>
    <property type="match status" value="1"/>
</dbReference>
<organism evidence="7">
    <name type="scientific">marine metagenome</name>
    <dbReference type="NCBI Taxonomy" id="408172"/>
    <lineage>
        <taxon>unclassified sequences</taxon>
        <taxon>metagenomes</taxon>
        <taxon>ecological metagenomes</taxon>
    </lineage>
</organism>
<dbReference type="InterPro" id="IPR043429">
    <property type="entry name" value="ArtM/GltK/GlnP/TcyL/YhdX-like"/>
</dbReference>
<keyword evidence="2 5" id="KW-0812">Transmembrane</keyword>
<evidence type="ECO:0000256" key="5">
    <source>
        <dbReference type="SAM" id="Phobius"/>
    </source>
</evidence>
<evidence type="ECO:0000256" key="4">
    <source>
        <dbReference type="ARBA" id="ARBA00023136"/>
    </source>
</evidence>
<protein>
    <recommendedName>
        <fullName evidence="6">ABC transmembrane type-1 domain-containing protein</fullName>
    </recommendedName>
</protein>
<evidence type="ECO:0000256" key="3">
    <source>
        <dbReference type="ARBA" id="ARBA00022989"/>
    </source>
</evidence>
<feature type="domain" description="ABC transmembrane type-1" evidence="6">
    <location>
        <begin position="147"/>
        <end position="266"/>
    </location>
</feature>
<evidence type="ECO:0000259" key="6">
    <source>
        <dbReference type="PROSITE" id="PS50928"/>
    </source>
</evidence>
<dbReference type="GO" id="GO:0006865">
    <property type="term" value="P:amino acid transport"/>
    <property type="evidence" value="ECO:0007669"/>
    <property type="project" value="TreeGrafter"/>
</dbReference>
<proteinExistence type="predicted"/>
<dbReference type="InterPro" id="IPR000515">
    <property type="entry name" value="MetI-like"/>
</dbReference>
<evidence type="ECO:0000256" key="2">
    <source>
        <dbReference type="ARBA" id="ARBA00022692"/>
    </source>
</evidence>
<dbReference type="Gene3D" id="1.10.3720.10">
    <property type="entry name" value="MetI-like"/>
    <property type="match status" value="1"/>
</dbReference>
<dbReference type="InterPro" id="IPR035906">
    <property type="entry name" value="MetI-like_sf"/>
</dbReference>
<dbReference type="AlphaFoldDB" id="A0A382Y6J6"/>
<reference evidence="7" key="1">
    <citation type="submission" date="2018-05" db="EMBL/GenBank/DDBJ databases">
        <authorList>
            <person name="Lanie J.A."/>
            <person name="Ng W.-L."/>
            <person name="Kazmierczak K.M."/>
            <person name="Andrzejewski T.M."/>
            <person name="Davidsen T.M."/>
            <person name="Wayne K.J."/>
            <person name="Tettelin H."/>
            <person name="Glass J.I."/>
            <person name="Rusch D."/>
            <person name="Podicherti R."/>
            <person name="Tsui H.-C.T."/>
            <person name="Winkler M.E."/>
        </authorList>
    </citation>
    <scope>NUCLEOTIDE SEQUENCE</scope>
</reference>
<sequence length="266" mass="28768">WPPFYLLTILVGSAYGSLGEARGKFLIPYSIFSIATILFLHYDADYDSASKGGLVTNRGFDDGKALLLLIGGLGYGVISFLLSNKYYKDAEEYRINYFQNTLINTAVIGFIGMIFILDPPGESTDDYFWNSEGLLGAGVKPAAWGGLVLNLIFASAALVVGFGIGIALAFGRRSNLPVFWVPSVGVIEVIRSGPLVAWLFFAQILVPDLLDPVWEADIASRVILVLSLFFGCYLAEVLRGGLQAVPHGQYEAATALGLSPIQTKLQ</sequence>
<feature type="transmembrane region" description="Helical" evidence="5">
    <location>
        <begin position="147"/>
        <end position="171"/>
    </location>
</feature>
<feature type="transmembrane region" description="Helical" evidence="5">
    <location>
        <begin position="95"/>
        <end position="117"/>
    </location>
</feature>
<accession>A0A382Y6J6</accession>
<dbReference type="GO" id="GO:0055085">
    <property type="term" value="P:transmembrane transport"/>
    <property type="evidence" value="ECO:0007669"/>
    <property type="project" value="InterPro"/>
</dbReference>
<feature type="transmembrane region" description="Helical" evidence="5">
    <location>
        <begin position="178"/>
        <end position="206"/>
    </location>
</feature>
<dbReference type="PANTHER" id="PTHR30614">
    <property type="entry name" value="MEMBRANE COMPONENT OF AMINO ACID ABC TRANSPORTER"/>
    <property type="match status" value="1"/>
</dbReference>
<name>A0A382Y6J6_9ZZZZ</name>
<keyword evidence="3 5" id="KW-1133">Transmembrane helix</keyword>
<feature type="transmembrane region" description="Helical" evidence="5">
    <location>
        <begin position="25"/>
        <end position="44"/>
    </location>
</feature>
<dbReference type="SUPFAM" id="SSF161098">
    <property type="entry name" value="MetI-like"/>
    <property type="match status" value="1"/>
</dbReference>
<feature type="non-terminal residue" evidence="7">
    <location>
        <position position="1"/>
    </location>
</feature>
<feature type="transmembrane region" description="Helical" evidence="5">
    <location>
        <begin position="218"/>
        <end position="238"/>
    </location>
</feature>
<dbReference type="EMBL" id="UINC01172836">
    <property type="protein sequence ID" value="SVD78118.1"/>
    <property type="molecule type" value="Genomic_DNA"/>
</dbReference>